<organism evidence="1 2">
    <name type="scientific">Parathalassolituus penaei</name>
    <dbReference type="NCBI Taxonomy" id="2997323"/>
    <lineage>
        <taxon>Bacteria</taxon>
        <taxon>Pseudomonadati</taxon>
        <taxon>Pseudomonadota</taxon>
        <taxon>Gammaproteobacteria</taxon>
        <taxon>Oceanospirillales</taxon>
        <taxon>Oceanospirillaceae</taxon>
        <taxon>Parathalassolituus</taxon>
    </lineage>
</organism>
<proteinExistence type="predicted"/>
<dbReference type="EMBL" id="JAPNOA010000016">
    <property type="protein sequence ID" value="MCY0964227.1"/>
    <property type="molecule type" value="Genomic_DNA"/>
</dbReference>
<dbReference type="Proteomes" id="UP001150830">
    <property type="component" value="Unassembled WGS sequence"/>
</dbReference>
<dbReference type="RefSeq" id="WP_283172445.1">
    <property type="nucleotide sequence ID" value="NZ_JAPNOA010000016.1"/>
</dbReference>
<dbReference type="InterPro" id="IPR014984">
    <property type="entry name" value="HopJ"/>
</dbReference>
<keyword evidence="2" id="KW-1185">Reference proteome</keyword>
<dbReference type="Pfam" id="PF08888">
    <property type="entry name" value="HopJ"/>
    <property type="match status" value="1"/>
</dbReference>
<gene>
    <name evidence="1" type="ORF">OUO13_03440</name>
</gene>
<name>A0A9X3EB13_9GAMM</name>
<dbReference type="InterPro" id="IPR038604">
    <property type="entry name" value="HopJ_sf"/>
</dbReference>
<accession>A0A9X3EB13</accession>
<reference evidence="1" key="1">
    <citation type="submission" date="2022-11" db="EMBL/GenBank/DDBJ databases">
        <title>Parathalassolutuus dongxingensis gen. nov., sp. nov., a novel member of family Oceanospirillaceae isolated from a coastal shrimp pond in Guangxi, China.</title>
        <authorList>
            <person name="Chen H."/>
        </authorList>
    </citation>
    <scope>NUCLEOTIDE SEQUENCE</scope>
    <source>
        <strain evidence="1">G-43</strain>
    </source>
</reference>
<dbReference type="AlphaFoldDB" id="A0A9X3EB13"/>
<dbReference type="Gene3D" id="3.20.160.10">
    <property type="entry name" value="vpa0580 domain like"/>
    <property type="match status" value="1"/>
</dbReference>
<comment type="caution">
    <text evidence="1">The sequence shown here is derived from an EMBL/GenBank/DDBJ whole genome shotgun (WGS) entry which is preliminary data.</text>
</comment>
<evidence type="ECO:0000313" key="2">
    <source>
        <dbReference type="Proteomes" id="UP001150830"/>
    </source>
</evidence>
<protein>
    <submittedName>
        <fullName evidence="1">HopJ type III effector protein</fullName>
    </submittedName>
</protein>
<evidence type="ECO:0000313" key="1">
    <source>
        <dbReference type="EMBL" id="MCY0964227.1"/>
    </source>
</evidence>
<sequence length="112" mass="12551">MTNAETLLTSLQNPEHRFAETLAFIEQHYQFMPTAFRNGSVSNGADQNQGSCRILALASMLKLSDEQALLCFGEFYRDVLATPDANDHQNIRQLMRTGLAEVSFETSPLTPR</sequence>